<keyword evidence="14" id="KW-1185">Reference proteome</keyword>
<evidence type="ECO:0000256" key="1">
    <source>
        <dbReference type="ARBA" id="ARBA00022475"/>
    </source>
</evidence>
<dbReference type="RefSeq" id="WP_019952627.1">
    <property type="nucleotide sequence ID" value="NZ_JBHLVX010000049.1"/>
</dbReference>
<keyword evidence="6 11" id="KW-0133">Cell shape</keyword>
<comment type="catalytic activity">
    <reaction evidence="11">
        <text>[GlcNAc-(1-&gt;4)-Mur2Ac(oyl-L-Ala-gamma-D-Glu-L-Lys-D-Ala-D-Ala)](n)-di-trans,octa-cis-undecaprenyl diphosphate + beta-D-GlcNAc-(1-&gt;4)-Mur2Ac(oyl-L-Ala-gamma-D-Glu-L-Lys-D-Ala-D-Ala)-di-trans,octa-cis-undecaprenyl diphosphate = [GlcNAc-(1-&gt;4)-Mur2Ac(oyl-L-Ala-gamma-D-Glu-L-Lys-D-Ala-D-Ala)](n+1)-di-trans,octa-cis-undecaprenyl diphosphate + di-trans,octa-cis-undecaprenyl diphosphate + H(+)</text>
        <dbReference type="Rhea" id="RHEA:23708"/>
        <dbReference type="Rhea" id="RHEA-COMP:9602"/>
        <dbReference type="Rhea" id="RHEA-COMP:9603"/>
        <dbReference type="ChEBI" id="CHEBI:15378"/>
        <dbReference type="ChEBI" id="CHEBI:58405"/>
        <dbReference type="ChEBI" id="CHEBI:60033"/>
        <dbReference type="ChEBI" id="CHEBI:78435"/>
        <dbReference type="EC" id="2.4.99.28"/>
    </reaction>
</comment>
<comment type="function">
    <text evidence="11">Peptidoglycan polymerase that catalyzes glycan chain elongation from lipid-linked precursors.</text>
</comment>
<dbReference type="Gene3D" id="1.10.3810.10">
    <property type="entry name" value="Biosynthetic peptidoglycan transglycosylase-like"/>
    <property type="match status" value="1"/>
</dbReference>
<dbReference type="InterPro" id="IPR036950">
    <property type="entry name" value="PBP_transglycosylase"/>
</dbReference>
<comment type="caution">
    <text evidence="13">The sequence shown here is derived from an EMBL/GenBank/DDBJ whole genome shotgun (WGS) entry which is preliminary data.</text>
</comment>
<feature type="transmembrane region" description="Helical" evidence="11">
    <location>
        <begin position="12"/>
        <end position="33"/>
    </location>
</feature>
<proteinExistence type="inferred from homology"/>
<keyword evidence="4 11" id="KW-0808">Transferase</keyword>
<dbReference type="HAMAP" id="MF_00766">
    <property type="entry name" value="PGT_MtgA"/>
    <property type="match status" value="1"/>
</dbReference>
<keyword evidence="10 11" id="KW-0961">Cell wall biogenesis/degradation</keyword>
<comment type="similarity">
    <text evidence="11">Belongs to the glycosyltransferase 51 family.</text>
</comment>
<dbReference type="EC" id="2.4.99.28" evidence="11"/>
<evidence type="ECO:0000313" key="13">
    <source>
        <dbReference type="EMBL" id="MFC0268668.1"/>
    </source>
</evidence>
<evidence type="ECO:0000256" key="11">
    <source>
        <dbReference type="HAMAP-Rule" id="MF_00766"/>
    </source>
</evidence>
<evidence type="ECO:0000259" key="12">
    <source>
        <dbReference type="Pfam" id="PF00912"/>
    </source>
</evidence>
<dbReference type="NCBIfam" id="TIGR02070">
    <property type="entry name" value="mono_pep_trsgly"/>
    <property type="match status" value="1"/>
</dbReference>
<evidence type="ECO:0000256" key="2">
    <source>
        <dbReference type="ARBA" id="ARBA00022519"/>
    </source>
</evidence>
<evidence type="ECO:0000256" key="9">
    <source>
        <dbReference type="ARBA" id="ARBA00023136"/>
    </source>
</evidence>
<evidence type="ECO:0000313" key="14">
    <source>
        <dbReference type="Proteomes" id="UP001589814"/>
    </source>
</evidence>
<reference evidence="13 14" key="1">
    <citation type="submission" date="2024-09" db="EMBL/GenBank/DDBJ databases">
        <authorList>
            <person name="Sun Q."/>
            <person name="Mori K."/>
        </authorList>
    </citation>
    <scope>NUCLEOTIDE SEQUENCE [LARGE SCALE GENOMIC DNA]</scope>
    <source>
        <strain evidence="13 14">CCM 7415</strain>
    </source>
</reference>
<name>A0ABV6G4T4_9GAMM</name>
<keyword evidence="5 11" id="KW-0812">Transmembrane</keyword>
<dbReference type="InterPro" id="IPR001264">
    <property type="entry name" value="Glyco_trans_51"/>
</dbReference>
<organism evidence="13 14">
    <name type="scientific">Kushneria aurantia</name>
    <dbReference type="NCBI Taxonomy" id="504092"/>
    <lineage>
        <taxon>Bacteria</taxon>
        <taxon>Pseudomonadati</taxon>
        <taxon>Pseudomonadota</taxon>
        <taxon>Gammaproteobacteria</taxon>
        <taxon>Oceanospirillales</taxon>
        <taxon>Halomonadaceae</taxon>
        <taxon>Kushneria</taxon>
    </lineage>
</organism>
<comment type="subcellular location">
    <subcellularLocation>
        <location evidence="11">Cell inner membrane</location>
        <topology evidence="11">Single-pass membrane protein</topology>
    </subcellularLocation>
</comment>
<keyword evidence="2 11" id="KW-0997">Cell inner membrane</keyword>
<keyword evidence="7 11" id="KW-0573">Peptidoglycan synthesis</keyword>
<gene>
    <name evidence="11 13" type="primary">mtgA</name>
    <name evidence="13" type="ORF">ACFFHW_11875</name>
</gene>
<dbReference type="InterPro" id="IPR011812">
    <property type="entry name" value="Pep_trsgly"/>
</dbReference>
<evidence type="ECO:0000256" key="3">
    <source>
        <dbReference type="ARBA" id="ARBA00022676"/>
    </source>
</evidence>
<dbReference type="Pfam" id="PF00912">
    <property type="entry name" value="Transgly"/>
    <property type="match status" value="1"/>
</dbReference>
<sequence length="233" mass="26763">MREWIGWLGYWALRILLGAMLVSILLVALFRFVPLPGSMVMLERWAGARLAGEPFALHYRWTPWQSLSDEARLAVIAAEDQNFPNHFGFDFGQIRDAIQAWREGRTLRGASTISQQTAKNVFLWSDRSVLRKGLEVWFTFLIELIWPKQRILEVYLNVAEWDRGVFGLDAAAEHYFGIRASQVSADRAARLAAVLPNPLEWSPLHPNAYVQGRIAWIRQQMRQLGGVGYLQRL</sequence>
<dbReference type="InterPro" id="IPR023346">
    <property type="entry name" value="Lysozyme-like_dom_sf"/>
</dbReference>
<keyword evidence="8 11" id="KW-1133">Transmembrane helix</keyword>
<dbReference type="SUPFAM" id="SSF53955">
    <property type="entry name" value="Lysozyme-like"/>
    <property type="match status" value="1"/>
</dbReference>
<comment type="pathway">
    <text evidence="11">Cell wall biogenesis; peptidoglycan biosynthesis.</text>
</comment>
<dbReference type="EMBL" id="JBHLVX010000049">
    <property type="protein sequence ID" value="MFC0268668.1"/>
    <property type="molecule type" value="Genomic_DNA"/>
</dbReference>
<evidence type="ECO:0000256" key="4">
    <source>
        <dbReference type="ARBA" id="ARBA00022679"/>
    </source>
</evidence>
<evidence type="ECO:0000256" key="8">
    <source>
        <dbReference type="ARBA" id="ARBA00022989"/>
    </source>
</evidence>
<dbReference type="PANTHER" id="PTHR30400">
    <property type="entry name" value="MONOFUNCTIONAL BIOSYNTHETIC PEPTIDOGLYCAN TRANSGLYCOSYLASE"/>
    <property type="match status" value="1"/>
</dbReference>
<keyword evidence="3 11" id="KW-0328">Glycosyltransferase</keyword>
<feature type="domain" description="Glycosyl transferase family 51" evidence="12">
    <location>
        <begin position="59"/>
        <end position="221"/>
    </location>
</feature>
<dbReference type="PANTHER" id="PTHR30400:SF0">
    <property type="entry name" value="BIOSYNTHETIC PEPTIDOGLYCAN TRANSGLYCOSYLASE"/>
    <property type="match status" value="1"/>
</dbReference>
<dbReference type="Proteomes" id="UP001589814">
    <property type="component" value="Unassembled WGS sequence"/>
</dbReference>
<evidence type="ECO:0000256" key="6">
    <source>
        <dbReference type="ARBA" id="ARBA00022960"/>
    </source>
</evidence>
<evidence type="ECO:0000256" key="10">
    <source>
        <dbReference type="ARBA" id="ARBA00023316"/>
    </source>
</evidence>
<protein>
    <recommendedName>
        <fullName evidence="11">Biosynthetic peptidoglycan transglycosylase</fullName>
        <ecNumber evidence="11">2.4.99.28</ecNumber>
    </recommendedName>
    <alternativeName>
        <fullName evidence="11">Glycan polymerase</fullName>
    </alternativeName>
    <alternativeName>
        <fullName evidence="11">Peptidoglycan glycosyltransferase MtgA</fullName>
        <shortName evidence="11">PGT</shortName>
    </alternativeName>
</protein>
<evidence type="ECO:0000256" key="5">
    <source>
        <dbReference type="ARBA" id="ARBA00022692"/>
    </source>
</evidence>
<keyword evidence="1 11" id="KW-1003">Cell membrane</keyword>
<accession>A0ABV6G4T4</accession>
<keyword evidence="9 11" id="KW-0472">Membrane</keyword>
<evidence type="ECO:0000256" key="7">
    <source>
        <dbReference type="ARBA" id="ARBA00022984"/>
    </source>
</evidence>